<evidence type="ECO:0000313" key="2">
    <source>
        <dbReference type="EMBL" id="KKL60691.1"/>
    </source>
</evidence>
<feature type="region of interest" description="Disordered" evidence="1">
    <location>
        <begin position="1"/>
        <end position="29"/>
    </location>
</feature>
<protein>
    <submittedName>
        <fullName evidence="2">Uncharacterized protein</fullName>
    </submittedName>
</protein>
<dbReference type="EMBL" id="LAZR01029062">
    <property type="protein sequence ID" value="KKL60691.1"/>
    <property type="molecule type" value="Genomic_DNA"/>
</dbReference>
<proteinExistence type="predicted"/>
<feature type="compositionally biased region" description="Basic and acidic residues" evidence="1">
    <location>
        <begin position="1"/>
        <end position="15"/>
    </location>
</feature>
<dbReference type="AlphaFoldDB" id="A0A0F9E3I7"/>
<organism evidence="2">
    <name type="scientific">marine sediment metagenome</name>
    <dbReference type="NCBI Taxonomy" id="412755"/>
    <lineage>
        <taxon>unclassified sequences</taxon>
        <taxon>metagenomes</taxon>
        <taxon>ecological metagenomes</taxon>
    </lineage>
</organism>
<reference evidence="2" key="1">
    <citation type="journal article" date="2015" name="Nature">
        <title>Complex archaea that bridge the gap between prokaryotes and eukaryotes.</title>
        <authorList>
            <person name="Spang A."/>
            <person name="Saw J.H."/>
            <person name="Jorgensen S.L."/>
            <person name="Zaremba-Niedzwiedzka K."/>
            <person name="Martijn J."/>
            <person name="Lind A.E."/>
            <person name="van Eijk R."/>
            <person name="Schleper C."/>
            <person name="Guy L."/>
            <person name="Ettema T.J."/>
        </authorList>
    </citation>
    <scope>NUCLEOTIDE SEQUENCE</scope>
</reference>
<gene>
    <name evidence="2" type="ORF">LCGC14_2202760</name>
</gene>
<name>A0A0F9E3I7_9ZZZZ</name>
<comment type="caution">
    <text evidence="2">The sequence shown here is derived from an EMBL/GenBank/DDBJ whole genome shotgun (WGS) entry which is preliminary data.</text>
</comment>
<accession>A0A0F9E3I7</accession>
<sequence length="54" mass="5989">MPEPEGCVKEGRDDGPDGAEDDPDEHVVPSCPEVEDCANRHPRFFRHQQDASQG</sequence>
<evidence type="ECO:0000256" key="1">
    <source>
        <dbReference type="SAM" id="MobiDB-lite"/>
    </source>
</evidence>
<feature type="non-terminal residue" evidence="2">
    <location>
        <position position="54"/>
    </location>
</feature>